<keyword evidence="4" id="KW-0735">Signal-anchor</keyword>
<feature type="transmembrane region" description="Helical" evidence="9">
    <location>
        <begin position="90"/>
        <end position="110"/>
    </location>
</feature>
<evidence type="ECO:0000256" key="9">
    <source>
        <dbReference type="SAM" id="Phobius"/>
    </source>
</evidence>
<dbReference type="InterPro" id="IPR013320">
    <property type="entry name" value="ConA-like_dom_sf"/>
</dbReference>
<dbReference type="GO" id="GO:0006078">
    <property type="term" value="P:(1-&gt;6)-beta-D-glucan biosynthetic process"/>
    <property type="evidence" value="ECO:0007669"/>
    <property type="project" value="TreeGrafter"/>
</dbReference>
<dbReference type="AlphaFoldDB" id="A0A4S8L1V3"/>
<evidence type="ECO:0000256" key="5">
    <source>
        <dbReference type="ARBA" id="ARBA00022989"/>
    </source>
</evidence>
<evidence type="ECO:0000256" key="4">
    <source>
        <dbReference type="ARBA" id="ARBA00022968"/>
    </source>
</evidence>
<evidence type="ECO:0000256" key="7">
    <source>
        <dbReference type="ARBA" id="ARBA00023180"/>
    </source>
</evidence>
<keyword evidence="5 9" id="KW-1133">Transmembrane helix</keyword>
<dbReference type="Pfam" id="PF03935">
    <property type="entry name" value="SKN1_KRE6_Sbg1"/>
    <property type="match status" value="1"/>
</dbReference>
<keyword evidence="12" id="KW-1185">Reference proteome</keyword>
<dbReference type="Gene3D" id="2.60.120.200">
    <property type="match status" value="2"/>
</dbReference>
<accession>A0A4S8L1V3</accession>
<dbReference type="GO" id="GO:0031505">
    <property type="term" value="P:fungal-type cell wall organization"/>
    <property type="evidence" value="ECO:0007669"/>
    <property type="project" value="TreeGrafter"/>
</dbReference>
<dbReference type="GO" id="GO:0015926">
    <property type="term" value="F:glucosidase activity"/>
    <property type="evidence" value="ECO:0007669"/>
    <property type="project" value="TreeGrafter"/>
</dbReference>
<dbReference type="InterPro" id="IPR000757">
    <property type="entry name" value="Beta-glucanase-like"/>
</dbReference>
<evidence type="ECO:0000256" key="2">
    <source>
        <dbReference type="ARBA" id="ARBA00010962"/>
    </source>
</evidence>
<dbReference type="FunFam" id="2.60.120.200:FF:000259">
    <property type="entry name" value="Chromosome 9, whole genome shotgun sequence"/>
    <property type="match status" value="1"/>
</dbReference>
<evidence type="ECO:0000259" key="10">
    <source>
        <dbReference type="PROSITE" id="PS51762"/>
    </source>
</evidence>
<dbReference type="Proteomes" id="UP000297245">
    <property type="component" value="Unassembled WGS sequence"/>
</dbReference>
<evidence type="ECO:0000256" key="1">
    <source>
        <dbReference type="ARBA" id="ARBA00004606"/>
    </source>
</evidence>
<comment type="similarity">
    <text evidence="2">Belongs to the SKN1/KRE6 family.</text>
</comment>
<protein>
    <submittedName>
        <fullName evidence="11">Beta-glucan synthesis-associated protein</fullName>
    </submittedName>
</protein>
<organism evidence="11 12">
    <name type="scientific">Dendrothele bispora (strain CBS 962.96)</name>
    <dbReference type="NCBI Taxonomy" id="1314807"/>
    <lineage>
        <taxon>Eukaryota</taxon>
        <taxon>Fungi</taxon>
        <taxon>Dikarya</taxon>
        <taxon>Basidiomycota</taxon>
        <taxon>Agaricomycotina</taxon>
        <taxon>Agaricomycetes</taxon>
        <taxon>Agaricomycetidae</taxon>
        <taxon>Agaricales</taxon>
        <taxon>Agaricales incertae sedis</taxon>
        <taxon>Dendrothele</taxon>
    </lineage>
</organism>
<evidence type="ECO:0000313" key="11">
    <source>
        <dbReference type="EMBL" id="THU82399.1"/>
    </source>
</evidence>
<name>A0A4S8L1V3_DENBC</name>
<dbReference type="EMBL" id="ML179734">
    <property type="protein sequence ID" value="THU82399.1"/>
    <property type="molecule type" value="Genomic_DNA"/>
</dbReference>
<keyword evidence="3 9" id="KW-0812">Transmembrane</keyword>
<feature type="domain" description="GH16" evidence="10">
    <location>
        <begin position="157"/>
        <end position="528"/>
    </location>
</feature>
<dbReference type="GO" id="GO:0005789">
    <property type="term" value="C:endoplasmic reticulum membrane"/>
    <property type="evidence" value="ECO:0007669"/>
    <property type="project" value="TreeGrafter"/>
</dbReference>
<keyword evidence="7" id="KW-0325">Glycoprotein</keyword>
<dbReference type="InterPro" id="IPR005629">
    <property type="entry name" value="Skn1/Kre6/Sbg1"/>
</dbReference>
<dbReference type="PROSITE" id="PS51762">
    <property type="entry name" value="GH16_2"/>
    <property type="match status" value="1"/>
</dbReference>
<dbReference type="FunFam" id="2.60.120.200:FF:000135">
    <property type="entry name" value="Related to KRE6-glucan synthase subunit"/>
    <property type="match status" value="1"/>
</dbReference>
<dbReference type="SUPFAM" id="SSF49899">
    <property type="entry name" value="Concanavalin A-like lectins/glucanases"/>
    <property type="match status" value="1"/>
</dbReference>
<dbReference type="OrthoDB" id="412647at2759"/>
<dbReference type="PANTHER" id="PTHR31361:SF1">
    <property type="entry name" value="BETA-GLUCAN SYNTHESIS-ASSOCIATED PROTEIN KRE6-RELATED"/>
    <property type="match status" value="1"/>
</dbReference>
<keyword evidence="8" id="KW-0961">Cell wall biogenesis/degradation</keyword>
<gene>
    <name evidence="11" type="ORF">K435DRAFT_766593</name>
</gene>
<dbReference type="GO" id="GO:0005886">
    <property type="term" value="C:plasma membrane"/>
    <property type="evidence" value="ECO:0007669"/>
    <property type="project" value="TreeGrafter"/>
</dbReference>
<keyword evidence="6 9" id="KW-0472">Membrane</keyword>
<evidence type="ECO:0000256" key="8">
    <source>
        <dbReference type="ARBA" id="ARBA00023316"/>
    </source>
</evidence>
<evidence type="ECO:0000256" key="6">
    <source>
        <dbReference type="ARBA" id="ARBA00023136"/>
    </source>
</evidence>
<proteinExistence type="inferred from homology"/>
<evidence type="ECO:0000256" key="3">
    <source>
        <dbReference type="ARBA" id="ARBA00022692"/>
    </source>
</evidence>
<comment type="subcellular location">
    <subcellularLocation>
        <location evidence="1">Membrane</location>
        <topology evidence="1">Single-pass type II membrane protein</topology>
    </subcellularLocation>
</comment>
<reference evidence="11 12" key="1">
    <citation type="journal article" date="2019" name="Nat. Ecol. Evol.">
        <title>Megaphylogeny resolves global patterns of mushroom evolution.</title>
        <authorList>
            <person name="Varga T."/>
            <person name="Krizsan K."/>
            <person name="Foldi C."/>
            <person name="Dima B."/>
            <person name="Sanchez-Garcia M."/>
            <person name="Sanchez-Ramirez S."/>
            <person name="Szollosi G.J."/>
            <person name="Szarkandi J.G."/>
            <person name="Papp V."/>
            <person name="Albert L."/>
            <person name="Andreopoulos W."/>
            <person name="Angelini C."/>
            <person name="Antonin V."/>
            <person name="Barry K.W."/>
            <person name="Bougher N.L."/>
            <person name="Buchanan P."/>
            <person name="Buyck B."/>
            <person name="Bense V."/>
            <person name="Catcheside P."/>
            <person name="Chovatia M."/>
            <person name="Cooper J."/>
            <person name="Damon W."/>
            <person name="Desjardin D."/>
            <person name="Finy P."/>
            <person name="Geml J."/>
            <person name="Haridas S."/>
            <person name="Hughes K."/>
            <person name="Justo A."/>
            <person name="Karasinski D."/>
            <person name="Kautmanova I."/>
            <person name="Kiss B."/>
            <person name="Kocsube S."/>
            <person name="Kotiranta H."/>
            <person name="LaButti K.M."/>
            <person name="Lechner B.E."/>
            <person name="Liimatainen K."/>
            <person name="Lipzen A."/>
            <person name="Lukacs Z."/>
            <person name="Mihaltcheva S."/>
            <person name="Morgado L.N."/>
            <person name="Niskanen T."/>
            <person name="Noordeloos M.E."/>
            <person name="Ohm R.A."/>
            <person name="Ortiz-Santana B."/>
            <person name="Ovrebo C."/>
            <person name="Racz N."/>
            <person name="Riley R."/>
            <person name="Savchenko A."/>
            <person name="Shiryaev A."/>
            <person name="Soop K."/>
            <person name="Spirin V."/>
            <person name="Szebenyi C."/>
            <person name="Tomsovsky M."/>
            <person name="Tulloss R.E."/>
            <person name="Uehling J."/>
            <person name="Grigoriev I.V."/>
            <person name="Vagvolgyi C."/>
            <person name="Papp T."/>
            <person name="Martin F.M."/>
            <person name="Miettinen O."/>
            <person name="Hibbett D.S."/>
            <person name="Nagy L.G."/>
        </authorList>
    </citation>
    <scope>NUCLEOTIDE SEQUENCE [LARGE SCALE GENOMIC DNA]</scope>
    <source>
        <strain evidence="11 12">CBS 962.96</strain>
    </source>
</reference>
<dbReference type="PANTHER" id="PTHR31361">
    <property type="entry name" value="BETA-GLUCAN SYNTHESIS-ASSOCIATED PROTEIN KRE6-RELATED"/>
    <property type="match status" value="1"/>
</dbReference>
<evidence type="ECO:0000313" key="12">
    <source>
        <dbReference type="Proteomes" id="UP000297245"/>
    </source>
</evidence>
<sequence>MTILGSQSTYSFVTKSDSRYPNSINRRSRGEFASIPEKFSLNVDPRLWGHDLSPNLIEADDDLHRPDPESEARKIEFGGHAVSKRGLTNVGCLALLCLGILALFLGYPVATFATRSPLSTFGGFSTGGLNASGQVPEIPGNWGLIDLDTPKDVYTKPGWKDSSKTMQLVFSDEFNKDGRSFYPGDDPYWEAVDLHYWQTNNLEWYDPAAVTTASGNLVITLSRKKTHDLNYQGGLISTWNKFCFTGGLIETSVVIPGANNVLGLWPAIWAMGNLGRAGYGASLEGTWPYTYDACDVGTVKNQTVDGQPAAATVDGDTGKGGVLSYLPGQKLSRCTCPGESHPGPKHSDGTFVGRSAPEIDVFEAQINKDTLIPGVSQSAQWAPFNRAYVWNNDTDNMFIRDPSNSIQNSFTGNVDQQATSVVTNTNPQCYEDSIDPCYSVYGFEYKPGFDDAYILWISDNEISWSLNVAGLDADPQVEISARPVSQEPMYLLMNLGMSRNFGPVDLAHLQFPAHMYVDWIRVYQDSDNINIGCDPKDFPTADYINTYIEAYTNLNLTTWVDDYGQPFPKNSLLGEC</sequence>